<comment type="pathway">
    <text evidence="3">Purine metabolism; AMP biosynthesis via salvage pathway; AMP from adenine: step 1/1.</text>
</comment>
<evidence type="ECO:0000256" key="6">
    <source>
        <dbReference type="ARBA" id="ARBA00022490"/>
    </source>
</evidence>
<evidence type="ECO:0000256" key="4">
    <source>
        <dbReference type="ARBA" id="ARBA00008391"/>
    </source>
</evidence>
<protein>
    <recommendedName>
        <fullName evidence="5">adenine phosphoribosyltransferase</fullName>
        <ecNumber evidence="5">2.4.2.7</ecNumber>
    </recommendedName>
</protein>
<dbReference type="EC" id="2.4.2.7" evidence="5"/>
<comment type="subcellular location">
    <subcellularLocation>
        <location evidence="2">Cytoplasm</location>
    </subcellularLocation>
</comment>
<dbReference type="GO" id="GO:0002055">
    <property type="term" value="F:adenine binding"/>
    <property type="evidence" value="ECO:0007669"/>
    <property type="project" value="TreeGrafter"/>
</dbReference>
<dbReference type="SUPFAM" id="SSF53271">
    <property type="entry name" value="PRTase-like"/>
    <property type="match status" value="1"/>
</dbReference>
<dbReference type="GO" id="GO:0016208">
    <property type="term" value="F:AMP binding"/>
    <property type="evidence" value="ECO:0007669"/>
    <property type="project" value="TreeGrafter"/>
</dbReference>
<dbReference type="EMBL" id="CAAE01011355">
    <property type="protein sequence ID" value="CAF93739.1"/>
    <property type="molecule type" value="Genomic_DNA"/>
</dbReference>
<dbReference type="PANTHER" id="PTHR32315:SF3">
    <property type="entry name" value="ADENINE PHOSPHORIBOSYLTRANSFERASE"/>
    <property type="match status" value="1"/>
</dbReference>
<dbReference type="GO" id="GO:0044209">
    <property type="term" value="P:AMP salvage"/>
    <property type="evidence" value="ECO:0007669"/>
    <property type="project" value="TreeGrafter"/>
</dbReference>
<dbReference type="OrthoDB" id="363185at2759"/>
<organism evidence="8">
    <name type="scientific">Tetraodon nigroviridis</name>
    <name type="common">Spotted green pufferfish</name>
    <name type="synonym">Chelonodon nigroviridis</name>
    <dbReference type="NCBI Taxonomy" id="99883"/>
    <lineage>
        <taxon>Eukaryota</taxon>
        <taxon>Metazoa</taxon>
        <taxon>Chordata</taxon>
        <taxon>Craniata</taxon>
        <taxon>Vertebrata</taxon>
        <taxon>Euteleostomi</taxon>
        <taxon>Actinopterygii</taxon>
        <taxon>Neopterygii</taxon>
        <taxon>Teleostei</taxon>
        <taxon>Neoteleostei</taxon>
        <taxon>Acanthomorphata</taxon>
        <taxon>Eupercaria</taxon>
        <taxon>Tetraodontiformes</taxon>
        <taxon>Tetradontoidea</taxon>
        <taxon>Tetraodontidae</taxon>
        <taxon>Tetraodon</taxon>
    </lineage>
</organism>
<evidence type="ECO:0000256" key="3">
    <source>
        <dbReference type="ARBA" id="ARBA00004659"/>
    </source>
</evidence>
<dbReference type="Gene3D" id="3.40.50.2020">
    <property type="match status" value="1"/>
</dbReference>
<comment type="caution">
    <text evidence="8">The sequence shown here is derived from an EMBL/GenBank/DDBJ whole genome shotgun (WGS) entry which is preliminary data.</text>
</comment>
<reference evidence="8" key="2">
    <citation type="submission" date="2004-02" db="EMBL/GenBank/DDBJ databases">
        <authorList>
            <consortium name="Genoscope"/>
            <consortium name="Whitehead Institute Centre for Genome Research"/>
        </authorList>
    </citation>
    <scope>NUCLEOTIDE SEQUENCE</scope>
</reference>
<reference evidence="8" key="1">
    <citation type="journal article" date="2004" name="Nature">
        <title>Genome duplication in the teleost fish Tetraodon nigroviridis reveals the early vertebrate proto-karyotype.</title>
        <authorList>
            <person name="Jaillon O."/>
            <person name="Aury J.-M."/>
            <person name="Brunet F."/>
            <person name="Petit J.-L."/>
            <person name="Stange-Thomann N."/>
            <person name="Mauceli E."/>
            <person name="Bouneau L."/>
            <person name="Fischer C."/>
            <person name="Ozouf-Costaz C."/>
            <person name="Bernot A."/>
            <person name="Nicaud S."/>
            <person name="Jaffe D."/>
            <person name="Fisher S."/>
            <person name="Lutfalla G."/>
            <person name="Dossat C."/>
            <person name="Segurens B."/>
            <person name="Dasilva C."/>
            <person name="Salanoubat M."/>
            <person name="Levy M."/>
            <person name="Boudet N."/>
            <person name="Castellano S."/>
            <person name="Anthouard V."/>
            <person name="Jubin C."/>
            <person name="Castelli V."/>
            <person name="Katinka M."/>
            <person name="Vacherie B."/>
            <person name="Biemont C."/>
            <person name="Skalli Z."/>
            <person name="Cattolico L."/>
            <person name="Poulain J."/>
            <person name="De Berardinis V."/>
            <person name="Cruaud C."/>
            <person name="Duprat S."/>
            <person name="Brottier P."/>
            <person name="Coutanceau J.-P."/>
            <person name="Gouzy J."/>
            <person name="Parra G."/>
            <person name="Lardier G."/>
            <person name="Chapple C."/>
            <person name="McKernan K.J."/>
            <person name="McEwan P."/>
            <person name="Bosak S."/>
            <person name="Kellis M."/>
            <person name="Volff J.-N."/>
            <person name="Guigo R."/>
            <person name="Zody M.C."/>
            <person name="Mesirov J."/>
            <person name="Lindblad-Toh K."/>
            <person name="Birren B."/>
            <person name="Nusbaum C."/>
            <person name="Kahn D."/>
            <person name="Robinson-Rechavi M."/>
            <person name="Laudet V."/>
            <person name="Schachter V."/>
            <person name="Quetier F."/>
            <person name="Saurin W."/>
            <person name="Scarpelli C."/>
            <person name="Wincker P."/>
            <person name="Lander E.S."/>
            <person name="Weissenbach J."/>
            <person name="Roest Crollius H."/>
        </authorList>
    </citation>
    <scope>NUCLEOTIDE SEQUENCE [LARGE SCALE GENOMIC DNA]</scope>
</reference>
<proteinExistence type="inferred from homology"/>
<evidence type="ECO:0000256" key="5">
    <source>
        <dbReference type="ARBA" id="ARBA00011893"/>
    </source>
</evidence>
<dbReference type="GO" id="GO:0006168">
    <property type="term" value="P:adenine salvage"/>
    <property type="evidence" value="ECO:0007669"/>
    <property type="project" value="TreeGrafter"/>
</dbReference>
<evidence type="ECO:0000256" key="2">
    <source>
        <dbReference type="ARBA" id="ARBA00004496"/>
    </source>
</evidence>
<keyword evidence="7" id="KW-0660">Purine salvage</keyword>
<dbReference type="InterPro" id="IPR050054">
    <property type="entry name" value="UPRTase/APRTase"/>
</dbReference>
<sequence>MATGTDSKLVLIQRHIRAFADFPKDGVLFRDICPILKDPSALRAVTDLFEEHVRERHQHVDLIAGIG</sequence>
<dbReference type="AlphaFoldDB" id="Q4T043"/>
<evidence type="ECO:0000256" key="1">
    <source>
        <dbReference type="ARBA" id="ARBA00000868"/>
    </source>
</evidence>
<dbReference type="GO" id="GO:0005737">
    <property type="term" value="C:cytoplasm"/>
    <property type="evidence" value="ECO:0007669"/>
    <property type="project" value="UniProtKB-SubCell"/>
</dbReference>
<dbReference type="GO" id="GO:0003999">
    <property type="term" value="F:adenine phosphoribosyltransferase activity"/>
    <property type="evidence" value="ECO:0007669"/>
    <property type="project" value="UniProtKB-EC"/>
</dbReference>
<evidence type="ECO:0000313" key="8">
    <source>
        <dbReference type="EMBL" id="CAF93739.1"/>
    </source>
</evidence>
<keyword evidence="6" id="KW-0963">Cytoplasm</keyword>
<accession>Q4T043</accession>
<comment type="similarity">
    <text evidence="4">Belongs to the purine/pyrimidine phosphoribosyltransferase family.</text>
</comment>
<name>Q4T043_TETNG</name>
<dbReference type="GO" id="GO:0006166">
    <property type="term" value="P:purine ribonucleoside salvage"/>
    <property type="evidence" value="ECO:0007669"/>
    <property type="project" value="UniProtKB-KW"/>
</dbReference>
<dbReference type="InterPro" id="IPR029057">
    <property type="entry name" value="PRTase-like"/>
</dbReference>
<dbReference type="PANTHER" id="PTHR32315">
    <property type="entry name" value="ADENINE PHOSPHORIBOSYLTRANSFERASE"/>
    <property type="match status" value="1"/>
</dbReference>
<evidence type="ECO:0000256" key="7">
    <source>
        <dbReference type="ARBA" id="ARBA00022726"/>
    </source>
</evidence>
<dbReference type="HOGENOM" id="CLU_208036_0_0_1"/>
<comment type="catalytic activity">
    <reaction evidence="1">
        <text>AMP + diphosphate = 5-phospho-alpha-D-ribose 1-diphosphate + adenine</text>
        <dbReference type="Rhea" id="RHEA:16609"/>
        <dbReference type="ChEBI" id="CHEBI:16708"/>
        <dbReference type="ChEBI" id="CHEBI:33019"/>
        <dbReference type="ChEBI" id="CHEBI:58017"/>
        <dbReference type="ChEBI" id="CHEBI:456215"/>
        <dbReference type="EC" id="2.4.2.7"/>
    </reaction>
</comment>
<dbReference type="KEGG" id="tng:GSTEN00009527G001"/>
<gene>
    <name evidence="8" type="ORF">GSTENG00009527001</name>
</gene>